<protein>
    <submittedName>
        <fullName evidence="1">Uncharacterized protein</fullName>
    </submittedName>
</protein>
<proteinExistence type="predicted"/>
<evidence type="ECO:0000313" key="1">
    <source>
        <dbReference type="EMBL" id="MDT0469283.1"/>
    </source>
</evidence>
<keyword evidence="2" id="KW-1185">Reference proteome</keyword>
<name>A0ABU2U7T8_9ACTN</name>
<gene>
    <name evidence="1" type="ORF">RM764_41055</name>
</gene>
<accession>A0ABU2U7T8</accession>
<dbReference type="RefSeq" id="WP_311700716.1">
    <property type="nucleotide sequence ID" value="NZ_JAVREY010000101.1"/>
</dbReference>
<comment type="caution">
    <text evidence="1">The sequence shown here is derived from an EMBL/GenBank/DDBJ whole genome shotgun (WGS) entry which is preliminary data.</text>
</comment>
<organism evidence="1 2">
    <name type="scientific">Streptomyces gibsoniae</name>
    <dbReference type="NCBI Taxonomy" id="3075529"/>
    <lineage>
        <taxon>Bacteria</taxon>
        <taxon>Bacillati</taxon>
        <taxon>Actinomycetota</taxon>
        <taxon>Actinomycetes</taxon>
        <taxon>Kitasatosporales</taxon>
        <taxon>Streptomycetaceae</taxon>
        <taxon>Streptomyces</taxon>
    </lineage>
</organism>
<sequence length="111" mass="12477">MVKERTLRRCRKREFQALDRQPPLQAAALCRALGESQGRHQPRWADDLAHQLYAALHSEQPHEASTQVVAVVMPPTQSLEDDVRQLGELSDAVGRRILAGAKQTDRESETP</sequence>
<evidence type="ECO:0000313" key="2">
    <source>
        <dbReference type="Proteomes" id="UP001183809"/>
    </source>
</evidence>
<dbReference type="EMBL" id="JAVREY010000101">
    <property type="protein sequence ID" value="MDT0469283.1"/>
    <property type="molecule type" value="Genomic_DNA"/>
</dbReference>
<reference evidence="2" key="1">
    <citation type="submission" date="2023-07" db="EMBL/GenBank/DDBJ databases">
        <title>30 novel species of actinomycetes from the DSMZ collection.</title>
        <authorList>
            <person name="Nouioui I."/>
        </authorList>
    </citation>
    <scope>NUCLEOTIDE SEQUENCE [LARGE SCALE GENOMIC DNA]</scope>
    <source>
        <strain evidence="2">DSM 41699</strain>
    </source>
</reference>
<dbReference type="Proteomes" id="UP001183809">
    <property type="component" value="Unassembled WGS sequence"/>
</dbReference>